<keyword evidence="1" id="KW-0732">Signal</keyword>
<sequence>MRRTTMFALAAAGAALLAAPGAMAQKRENGAREMMLSLGGGMKGKKLENAIKAADAFPVGSKQNPVRENSPAGEHAYLRRLRCADGSAPAYERRGNIGPGPYDFIVDLYAVTCPGQPAVDVHIDMYHDGPDDRPVPGFTIVPAED</sequence>
<dbReference type="EMBL" id="JBHTJG010000004">
    <property type="protein sequence ID" value="MFD0946636.1"/>
    <property type="molecule type" value="Genomic_DNA"/>
</dbReference>
<dbReference type="RefSeq" id="WP_264944295.1">
    <property type="nucleotide sequence ID" value="NZ_JAPDRA010000004.1"/>
</dbReference>
<dbReference type="Proteomes" id="UP001596977">
    <property type="component" value="Unassembled WGS sequence"/>
</dbReference>
<feature type="chain" id="PRO_5045339431" evidence="1">
    <location>
        <begin position="25"/>
        <end position="145"/>
    </location>
</feature>
<comment type="caution">
    <text evidence="2">The sequence shown here is derived from an EMBL/GenBank/DDBJ whole genome shotgun (WGS) entry which is preliminary data.</text>
</comment>
<name>A0ABW3H590_9SPHN</name>
<organism evidence="2 3">
    <name type="scientific">Sphingomonas canadensis</name>
    <dbReference type="NCBI Taxonomy" id="1219257"/>
    <lineage>
        <taxon>Bacteria</taxon>
        <taxon>Pseudomonadati</taxon>
        <taxon>Pseudomonadota</taxon>
        <taxon>Alphaproteobacteria</taxon>
        <taxon>Sphingomonadales</taxon>
        <taxon>Sphingomonadaceae</taxon>
        <taxon>Sphingomonas</taxon>
    </lineage>
</organism>
<proteinExistence type="predicted"/>
<protein>
    <submittedName>
        <fullName evidence="2">Uncharacterized protein</fullName>
    </submittedName>
</protein>
<feature type="signal peptide" evidence="1">
    <location>
        <begin position="1"/>
        <end position="24"/>
    </location>
</feature>
<reference evidence="3" key="1">
    <citation type="journal article" date="2019" name="Int. J. Syst. Evol. Microbiol.">
        <title>The Global Catalogue of Microorganisms (GCM) 10K type strain sequencing project: providing services to taxonomists for standard genome sequencing and annotation.</title>
        <authorList>
            <consortium name="The Broad Institute Genomics Platform"/>
            <consortium name="The Broad Institute Genome Sequencing Center for Infectious Disease"/>
            <person name="Wu L."/>
            <person name="Ma J."/>
        </authorList>
    </citation>
    <scope>NUCLEOTIDE SEQUENCE [LARGE SCALE GENOMIC DNA]</scope>
    <source>
        <strain evidence="3">CCUG 62982</strain>
    </source>
</reference>
<keyword evidence="3" id="KW-1185">Reference proteome</keyword>
<gene>
    <name evidence="2" type="ORF">ACFQ1E_09825</name>
</gene>
<evidence type="ECO:0000313" key="3">
    <source>
        <dbReference type="Proteomes" id="UP001596977"/>
    </source>
</evidence>
<accession>A0ABW3H590</accession>
<evidence type="ECO:0000256" key="1">
    <source>
        <dbReference type="SAM" id="SignalP"/>
    </source>
</evidence>
<evidence type="ECO:0000313" key="2">
    <source>
        <dbReference type="EMBL" id="MFD0946636.1"/>
    </source>
</evidence>